<name>A0A9X2HKI1_9SPHN</name>
<comment type="caution">
    <text evidence="2">The sequence shown here is derived from an EMBL/GenBank/DDBJ whole genome shotgun (WGS) entry which is preliminary data.</text>
</comment>
<accession>A0A9X2HKI1</accession>
<dbReference type="AlphaFoldDB" id="A0A9X2HKI1"/>
<evidence type="ECO:0000313" key="2">
    <source>
        <dbReference type="EMBL" id="MCP3732578.1"/>
    </source>
</evidence>
<dbReference type="GO" id="GO:0006352">
    <property type="term" value="P:DNA-templated transcription initiation"/>
    <property type="evidence" value="ECO:0007669"/>
    <property type="project" value="InterPro"/>
</dbReference>
<feature type="domain" description="RNA polymerase sigma factor 70 region 4 type 2" evidence="1">
    <location>
        <begin position="10"/>
        <end position="58"/>
    </location>
</feature>
<protein>
    <recommendedName>
        <fullName evidence="1">RNA polymerase sigma factor 70 region 4 type 2 domain-containing protein</fullName>
    </recommendedName>
</protein>
<evidence type="ECO:0000313" key="3">
    <source>
        <dbReference type="Proteomes" id="UP001139451"/>
    </source>
</evidence>
<dbReference type="InterPro" id="IPR013249">
    <property type="entry name" value="RNA_pol_sigma70_r4_t2"/>
</dbReference>
<dbReference type="RefSeq" id="WP_254296132.1">
    <property type="nucleotide sequence ID" value="NZ_JAMLDX010000020.1"/>
</dbReference>
<proteinExistence type="predicted"/>
<dbReference type="GO" id="GO:0003677">
    <property type="term" value="F:DNA binding"/>
    <property type="evidence" value="ECO:0007669"/>
    <property type="project" value="InterPro"/>
</dbReference>
<reference evidence="2" key="1">
    <citation type="submission" date="2022-05" db="EMBL/GenBank/DDBJ databases">
        <title>Sphingomonas sp. strain MG17 Genome sequencing and assembly.</title>
        <authorList>
            <person name="Kim I."/>
        </authorList>
    </citation>
    <scope>NUCLEOTIDE SEQUENCE</scope>
    <source>
        <strain evidence="2">MG17</strain>
    </source>
</reference>
<dbReference type="GO" id="GO:0016987">
    <property type="term" value="F:sigma factor activity"/>
    <property type="evidence" value="ECO:0007669"/>
    <property type="project" value="InterPro"/>
</dbReference>
<dbReference type="EMBL" id="JAMLDX010000020">
    <property type="protein sequence ID" value="MCP3732578.1"/>
    <property type="molecule type" value="Genomic_DNA"/>
</dbReference>
<keyword evidence="3" id="KW-1185">Reference proteome</keyword>
<dbReference type="SUPFAM" id="SSF88659">
    <property type="entry name" value="Sigma3 and sigma4 domains of RNA polymerase sigma factors"/>
    <property type="match status" value="1"/>
</dbReference>
<dbReference type="Gene3D" id="1.20.140.160">
    <property type="match status" value="1"/>
</dbReference>
<dbReference type="Pfam" id="PF08281">
    <property type="entry name" value="Sigma70_r4_2"/>
    <property type="match status" value="1"/>
</dbReference>
<organism evidence="2 3">
    <name type="scientific">Sphingomonas tagetis</name>
    <dbReference type="NCBI Taxonomy" id="2949092"/>
    <lineage>
        <taxon>Bacteria</taxon>
        <taxon>Pseudomonadati</taxon>
        <taxon>Pseudomonadota</taxon>
        <taxon>Alphaproteobacteria</taxon>
        <taxon>Sphingomonadales</taxon>
        <taxon>Sphingomonadaceae</taxon>
        <taxon>Sphingomonas</taxon>
    </lineage>
</organism>
<dbReference type="InterPro" id="IPR013324">
    <property type="entry name" value="RNA_pol_sigma_r3/r4-like"/>
</dbReference>
<evidence type="ECO:0000259" key="1">
    <source>
        <dbReference type="Pfam" id="PF08281"/>
    </source>
</evidence>
<dbReference type="Proteomes" id="UP001139451">
    <property type="component" value="Unassembled WGS sequence"/>
</dbReference>
<gene>
    <name evidence="2" type="ORF">M9978_19320</name>
</gene>
<sequence length="67" mass="7451">MDDPVIPPVLLRAAVAKLAPDRQRAYILIAREGLSVVTVSEIMQLPSIEVERLLAHAIVDLIHELDR</sequence>